<keyword evidence="3" id="KW-1185">Reference proteome</keyword>
<evidence type="ECO:0000256" key="1">
    <source>
        <dbReference type="SAM" id="MobiDB-lite"/>
    </source>
</evidence>
<protein>
    <submittedName>
        <fullName evidence="2">Uncharacterized protein</fullName>
    </submittedName>
</protein>
<feature type="compositionally biased region" description="Low complexity" evidence="1">
    <location>
        <begin position="414"/>
        <end position="428"/>
    </location>
</feature>
<feature type="compositionally biased region" description="Acidic residues" evidence="1">
    <location>
        <begin position="384"/>
        <end position="396"/>
    </location>
</feature>
<name>A0AB34GN27_ESCRO</name>
<sequence>MITKTHPLSVGNALRRLTAAASFNYASGQGGRAAGGTTEQPWDVCADGGVLGIHLRQLGVAHPPSVPSRTLAATSTRAAQWNTVLVTSLTSPRSPRPFRSPWAVQAPPSDLCLAPLAWPSTRLWSRGPHPAICHISPVWNLSAGLVFSVHWLSGCTSWAGRVAAVGEGRAQEGGEQGSRGTAGCRHLPEEKGEGAPALQWGPQLLALSAGPLALPWPWFRNGALALYPKWIGLLGSCEMAKSDQVLSCMTIAALSQALNFKMVLGGRPSRPPHDVGDVRLALDEESPKSLPQGGARDHVPRPPAPRQSPRGRPATRPQRRGHERGHHHRVTPVSPCGKWSSDHLSPAPLQTPSSHSARPWTRGGSQGPSSEELSVCHQIRATQDGEEASGGDPEDLQGDRREPTRGPSVNRPFLSLPSQGLGPSSSSRPSTVFLERLGGCHGLNCVPQIHRLKPDPRTSGCDSAWRRGL</sequence>
<feature type="region of interest" description="Disordered" evidence="1">
    <location>
        <begin position="286"/>
        <end position="428"/>
    </location>
</feature>
<gene>
    <name evidence="2" type="ORF">J1605_011519</name>
</gene>
<feature type="region of interest" description="Disordered" evidence="1">
    <location>
        <begin position="169"/>
        <end position="193"/>
    </location>
</feature>
<reference evidence="2 3" key="1">
    <citation type="submission" date="2022-11" db="EMBL/GenBank/DDBJ databases">
        <title>Whole genome sequence of Eschrichtius robustus ER-17-0199.</title>
        <authorList>
            <person name="Bruniche-Olsen A."/>
            <person name="Black A.N."/>
            <person name="Fields C.J."/>
            <person name="Walden K."/>
            <person name="Dewoody J.A."/>
        </authorList>
    </citation>
    <scope>NUCLEOTIDE SEQUENCE [LARGE SCALE GENOMIC DNA]</scope>
    <source>
        <strain evidence="2">ER-17-0199</strain>
        <tissue evidence="2">Blubber</tissue>
    </source>
</reference>
<feature type="compositionally biased region" description="Basic residues" evidence="1">
    <location>
        <begin position="317"/>
        <end position="330"/>
    </location>
</feature>
<dbReference type="EMBL" id="JAIQCJ010002158">
    <property type="protein sequence ID" value="KAJ8780518.1"/>
    <property type="molecule type" value="Genomic_DNA"/>
</dbReference>
<comment type="caution">
    <text evidence="2">The sequence shown here is derived from an EMBL/GenBank/DDBJ whole genome shotgun (WGS) entry which is preliminary data.</text>
</comment>
<evidence type="ECO:0000313" key="3">
    <source>
        <dbReference type="Proteomes" id="UP001159641"/>
    </source>
</evidence>
<dbReference type="AlphaFoldDB" id="A0AB34GN27"/>
<dbReference type="Proteomes" id="UP001159641">
    <property type="component" value="Unassembled WGS sequence"/>
</dbReference>
<proteinExistence type="predicted"/>
<accession>A0AB34GN27</accession>
<evidence type="ECO:0000313" key="2">
    <source>
        <dbReference type="EMBL" id="KAJ8780518.1"/>
    </source>
</evidence>
<organism evidence="2 3">
    <name type="scientific">Eschrichtius robustus</name>
    <name type="common">California gray whale</name>
    <name type="synonym">Eschrichtius gibbosus</name>
    <dbReference type="NCBI Taxonomy" id="9764"/>
    <lineage>
        <taxon>Eukaryota</taxon>
        <taxon>Metazoa</taxon>
        <taxon>Chordata</taxon>
        <taxon>Craniata</taxon>
        <taxon>Vertebrata</taxon>
        <taxon>Euteleostomi</taxon>
        <taxon>Mammalia</taxon>
        <taxon>Eutheria</taxon>
        <taxon>Laurasiatheria</taxon>
        <taxon>Artiodactyla</taxon>
        <taxon>Whippomorpha</taxon>
        <taxon>Cetacea</taxon>
        <taxon>Mysticeti</taxon>
        <taxon>Eschrichtiidae</taxon>
        <taxon>Eschrichtius</taxon>
    </lineage>
</organism>